<dbReference type="AlphaFoldDB" id="A0A4U2YKK3"/>
<reference evidence="2 3" key="1">
    <citation type="submission" date="2019-04" db="EMBL/GenBank/DDBJ databases">
        <authorList>
            <person name="Dong K."/>
        </authorList>
    </citation>
    <scope>NUCLEOTIDE SEQUENCE [LARGE SCALE GENOMIC DNA]</scope>
    <source>
        <strain evidence="3">dk3543</strain>
    </source>
</reference>
<organism evidence="2 3">
    <name type="scientific">Nocardioides jishulii</name>
    <dbReference type="NCBI Taxonomy" id="2575440"/>
    <lineage>
        <taxon>Bacteria</taxon>
        <taxon>Bacillati</taxon>
        <taxon>Actinomycetota</taxon>
        <taxon>Actinomycetes</taxon>
        <taxon>Propionibacteriales</taxon>
        <taxon>Nocardioidaceae</taxon>
        <taxon>Nocardioides</taxon>
    </lineage>
</organism>
<proteinExistence type="predicted"/>
<evidence type="ECO:0000313" key="2">
    <source>
        <dbReference type="EMBL" id="TKI61717.1"/>
    </source>
</evidence>
<comment type="caution">
    <text evidence="2">The sequence shown here is derived from an EMBL/GenBank/DDBJ whole genome shotgun (WGS) entry which is preliminary data.</text>
</comment>
<feature type="compositionally biased region" description="Polar residues" evidence="1">
    <location>
        <begin position="17"/>
        <end position="28"/>
    </location>
</feature>
<name>A0A4U2YKK3_9ACTN</name>
<gene>
    <name evidence="2" type="ORF">FC770_13260</name>
</gene>
<evidence type="ECO:0000313" key="3">
    <source>
        <dbReference type="Proteomes" id="UP000307808"/>
    </source>
</evidence>
<feature type="compositionally biased region" description="Basic and acidic residues" evidence="1">
    <location>
        <begin position="336"/>
        <end position="345"/>
    </location>
</feature>
<dbReference type="Proteomes" id="UP000307808">
    <property type="component" value="Unassembled WGS sequence"/>
</dbReference>
<evidence type="ECO:0000256" key="1">
    <source>
        <dbReference type="SAM" id="MobiDB-lite"/>
    </source>
</evidence>
<feature type="region of interest" description="Disordered" evidence="1">
    <location>
        <begin position="324"/>
        <end position="345"/>
    </location>
</feature>
<keyword evidence="3" id="KW-1185">Reference proteome</keyword>
<dbReference type="InterPro" id="IPR025447">
    <property type="entry name" value="DUF4192"/>
</dbReference>
<accession>A0A4U2YKK3</accession>
<dbReference type="OrthoDB" id="3264463at2"/>
<dbReference type="EMBL" id="SZPY01000003">
    <property type="protein sequence ID" value="TKI61717.1"/>
    <property type="molecule type" value="Genomic_DNA"/>
</dbReference>
<protein>
    <submittedName>
        <fullName evidence="2">DUF4192 domain-containing protein</fullName>
    </submittedName>
</protein>
<sequence>MAPPQGPPWRLRAGSRPGQSRGMTPTSLTVRTPDDLLACVPLLLGFLPQRSAVVVSLPPGSGPHARADILDDTDLSELADGLLDPLLRHGVRRVAVVTYADLDRARWVGAHLAEVFGAAGVEVAAAVAADGSHWVSVTPPTTVPREYDAMSHPFVAEAVVGGQVVLGSREALRDQLRPDPAFCGEVGRRRADVADRLDSGVDAAWVLECLDGHLREHTLPDAAEVARLCLGVAHQDGRDAAWGWVERSDARQHVEIWLRVLRGCPPDERAAPAAVLAFHAWLAGDGALAWCAVEVSQASGETCSLARLVEDLLTRAAPPALWQPLLEGPHRGGSAGRDRSGHDVA</sequence>
<dbReference type="Pfam" id="PF13830">
    <property type="entry name" value="DUF4192"/>
    <property type="match status" value="1"/>
</dbReference>
<feature type="region of interest" description="Disordered" evidence="1">
    <location>
        <begin position="1"/>
        <end position="28"/>
    </location>
</feature>